<name>A0A7M1S153_9CAUD</name>
<dbReference type="RefSeq" id="YP_010111707.1">
    <property type="nucleotide sequence ID" value="NC_055884.1"/>
</dbReference>
<proteinExistence type="predicted"/>
<organism evidence="1 2">
    <name type="scientific">uncultured phage cr126_1</name>
    <dbReference type="NCBI Taxonomy" id="2772075"/>
    <lineage>
        <taxon>Viruses</taxon>
        <taxon>Duplodnaviria</taxon>
        <taxon>Heunggongvirae</taxon>
        <taxon>Uroviricota</taxon>
        <taxon>Caudoviricetes</taxon>
        <taxon>Crassvirales</taxon>
        <taxon>Steigviridae</taxon>
        <taxon>Asinivirinae</taxon>
        <taxon>Kolpuevirus</taxon>
        <taxon>Kolpuevirus hominis</taxon>
    </lineage>
</organism>
<sequence length="139" mass="16632">MLKVGDEVKYIGIHSNYFHKGKNYTISKIVDKAIFLVDDDEDNHEWSYTEFFKSFSLPNTLQVSQTQEDVRSYNVGQSDYAKHKIQPWDIWLEYNLNPWDADIVKRILRTKETDSRKLDYEKIIHIAKERIRQLDLGYK</sequence>
<evidence type="ECO:0000313" key="2">
    <source>
        <dbReference type="Proteomes" id="UP000594161"/>
    </source>
</evidence>
<dbReference type="KEGG" id="vg:65130156"/>
<keyword evidence="2" id="KW-1185">Reference proteome</keyword>
<dbReference type="GeneID" id="65130156"/>
<reference evidence="1 2" key="1">
    <citation type="submission" date="2020-07" db="EMBL/GenBank/DDBJ databases">
        <title>Taxonomic proposal: Crassvirales, a new order of highly abundant and diverse bacterial viruses.</title>
        <authorList>
            <person name="Shkoporov A.N."/>
            <person name="Stockdale S.R."/>
            <person name="Guerin E."/>
            <person name="Ross R.P."/>
            <person name="Hill C."/>
        </authorList>
    </citation>
    <scope>NUCLEOTIDE SEQUENCE [LARGE SCALE GENOMIC DNA]</scope>
</reference>
<accession>A0A7M1S153</accession>
<dbReference type="Proteomes" id="UP000594161">
    <property type="component" value="Segment"/>
</dbReference>
<evidence type="ECO:0000313" key="1">
    <source>
        <dbReference type="EMBL" id="QOR59549.1"/>
    </source>
</evidence>
<dbReference type="EMBL" id="MT774391">
    <property type="protein sequence ID" value="QOR59549.1"/>
    <property type="molecule type" value="Genomic_DNA"/>
</dbReference>
<protein>
    <submittedName>
        <fullName evidence="1">Uncharacterized protein</fullName>
    </submittedName>
</protein>